<dbReference type="InterPro" id="IPR036864">
    <property type="entry name" value="Zn2-C6_fun-type_DNA-bd_sf"/>
</dbReference>
<dbReference type="PROSITE" id="PS50048">
    <property type="entry name" value="ZN2_CY6_FUNGAL_2"/>
    <property type="match status" value="1"/>
</dbReference>
<evidence type="ECO:0000313" key="5">
    <source>
        <dbReference type="Proteomes" id="UP000800094"/>
    </source>
</evidence>
<dbReference type="OrthoDB" id="5386330at2759"/>
<dbReference type="GO" id="GO:0008270">
    <property type="term" value="F:zinc ion binding"/>
    <property type="evidence" value="ECO:0007669"/>
    <property type="project" value="InterPro"/>
</dbReference>
<dbReference type="InterPro" id="IPR001138">
    <property type="entry name" value="Zn2Cys6_DnaBD"/>
</dbReference>
<sequence length="224" mass="25687">MAIQRRKTGMAKLLHLDKVIDACGNLPIMTLRLRVSTLDLALSFSPHSRQQFHVSQSSSKLDGIFSLEVTLDVHVSRSSTYENFLKWPRYSMERRPKRRIKTADLPPTGNRRCVRIYAKVSRKMLPSSSSPLSRKGDKAPRSNLLSRQPSPFEEPPELSDVPCYTCRRRHVKCDRILPTCAKCRKKGVPCLGYQKPLRYRSPVREAELASMHQSFETSLTRYLA</sequence>
<feature type="domain" description="Zn(2)-C6 fungal-type" evidence="3">
    <location>
        <begin position="162"/>
        <end position="190"/>
    </location>
</feature>
<dbReference type="SMART" id="SM00066">
    <property type="entry name" value="GAL4"/>
    <property type="match status" value="1"/>
</dbReference>
<evidence type="ECO:0000256" key="1">
    <source>
        <dbReference type="ARBA" id="ARBA00023242"/>
    </source>
</evidence>
<accession>A0A6A6IKB4</accession>
<feature type="region of interest" description="Disordered" evidence="2">
    <location>
        <begin position="124"/>
        <end position="158"/>
    </location>
</feature>
<proteinExistence type="predicted"/>
<dbReference type="CDD" id="cd00067">
    <property type="entry name" value="GAL4"/>
    <property type="match status" value="1"/>
</dbReference>
<organism evidence="4 5">
    <name type="scientific">Trematosphaeria pertusa</name>
    <dbReference type="NCBI Taxonomy" id="390896"/>
    <lineage>
        <taxon>Eukaryota</taxon>
        <taxon>Fungi</taxon>
        <taxon>Dikarya</taxon>
        <taxon>Ascomycota</taxon>
        <taxon>Pezizomycotina</taxon>
        <taxon>Dothideomycetes</taxon>
        <taxon>Pleosporomycetidae</taxon>
        <taxon>Pleosporales</taxon>
        <taxon>Massarineae</taxon>
        <taxon>Trematosphaeriaceae</taxon>
        <taxon>Trematosphaeria</taxon>
    </lineage>
</organism>
<gene>
    <name evidence="4" type="ORF">BU26DRAFT_264975</name>
</gene>
<dbReference type="Proteomes" id="UP000800094">
    <property type="component" value="Unassembled WGS sequence"/>
</dbReference>
<evidence type="ECO:0000313" key="4">
    <source>
        <dbReference type="EMBL" id="KAF2250518.1"/>
    </source>
</evidence>
<name>A0A6A6IKB4_9PLEO</name>
<evidence type="ECO:0000259" key="3">
    <source>
        <dbReference type="PROSITE" id="PS50048"/>
    </source>
</evidence>
<dbReference type="GeneID" id="54574631"/>
<dbReference type="GO" id="GO:0000981">
    <property type="term" value="F:DNA-binding transcription factor activity, RNA polymerase II-specific"/>
    <property type="evidence" value="ECO:0007669"/>
    <property type="project" value="InterPro"/>
</dbReference>
<dbReference type="EMBL" id="ML987193">
    <property type="protein sequence ID" value="KAF2250518.1"/>
    <property type="molecule type" value="Genomic_DNA"/>
</dbReference>
<dbReference type="RefSeq" id="XP_033685522.1">
    <property type="nucleotide sequence ID" value="XM_033821301.1"/>
</dbReference>
<reference evidence="4" key="1">
    <citation type="journal article" date="2020" name="Stud. Mycol.">
        <title>101 Dothideomycetes genomes: a test case for predicting lifestyles and emergence of pathogens.</title>
        <authorList>
            <person name="Haridas S."/>
            <person name="Albert R."/>
            <person name="Binder M."/>
            <person name="Bloem J."/>
            <person name="Labutti K."/>
            <person name="Salamov A."/>
            <person name="Andreopoulos B."/>
            <person name="Baker S."/>
            <person name="Barry K."/>
            <person name="Bills G."/>
            <person name="Bluhm B."/>
            <person name="Cannon C."/>
            <person name="Castanera R."/>
            <person name="Culley D."/>
            <person name="Daum C."/>
            <person name="Ezra D."/>
            <person name="Gonzalez J."/>
            <person name="Henrissat B."/>
            <person name="Kuo A."/>
            <person name="Liang C."/>
            <person name="Lipzen A."/>
            <person name="Lutzoni F."/>
            <person name="Magnuson J."/>
            <person name="Mondo S."/>
            <person name="Nolan M."/>
            <person name="Ohm R."/>
            <person name="Pangilinan J."/>
            <person name="Park H.-J."/>
            <person name="Ramirez L."/>
            <person name="Alfaro M."/>
            <person name="Sun H."/>
            <person name="Tritt A."/>
            <person name="Yoshinaga Y."/>
            <person name="Zwiers L.-H."/>
            <person name="Turgeon B."/>
            <person name="Goodwin S."/>
            <person name="Spatafora J."/>
            <person name="Crous P."/>
            <person name="Grigoriev I."/>
        </authorList>
    </citation>
    <scope>NUCLEOTIDE SEQUENCE</scope>
    <source>
        <strain evidence="4">CBS 122368</strain>
    </source>
</reference>
<dbReference type="AlphaFoldDB" id="A0A6A6IKB4"/>
<dbReference type="SUPFAM" id="SSF57701">
    <property type="entry name" value="Zn2/Cys6 DNA-binding domain"/>
    <property type="match status" value="1"/>
</dbReference>
<keyword evidence="5" id="KW-1185">Reference proteome</keyword>
<keyword evidence="1" id="KW-0539">Nucleus</keyword>
<dbReference type="Gene3D" id="4.10.240.10">
    <property type="entry name" value="Zn(2)-C6 fungal-type DNA-binding domain"/>
    <property type="match status" value="1"/>
</dbReference>
<protein>
    <recommendedName>
        <fullName evidence="3">Zn(2)-C6 fungal-type domain-containing protein</fullName>
    </recommendedName>
</protein>
<dbReference type="Pfam" id="PF00172">
    <property type="entry name" value="Zn_clus"/>
    <property type="match status" value="1"/>
</dbReference>
<evidence type="ECO:0000256" key="2">
    <source>
        <dbReference type="SAM" id="MobiDB-lite"/>
    </source>
</evidence>